<dbReference type="Proteomes" id="UP001177341">
    <property type="component" value="Unassembled WGS sequence"/>
</dbReference>
<dbReference type="RefSeq" id="WP_305451231.1">
    <property type="nucleotide sequence ID" value="NZ_JAUYVO010000019.1"/>
</dbReference>
<evidence type="ECO:0000313" key="1">
    <source>
        <dbReference type="EMBL" id="MDP2524344.1"/>
    </source>
</evidence>
<accession>A0ABT9EZ76</accession>
<sequence length="159" mass="17284">MSEAKIEIKIGEITFSGEGDPSWLSEQLDKIMDRAEDLIGLTPIATAAAPPQGNGLTHQAADLSGHNEIAAQTLPSWLKSKNADTVQNSKFLATAVWVEAKGQTRLQTKDITSALSNANQKRLHNASECLNQNIKKGYCEKEGKQFYVTEEGKRSLGIS</sequence>
<keyword evidence="2" id="KW-1185">Reference proteome</keyword>
<comment type="caution">
    <text evidence="1">The sequence shown here is derived from an EMBL/GenBank/DDBJ whole genome shotgun (WGS) entry which is preliminary data.</text>
</comment>
<proteinExistence type="predicted"/>
<name>A0ABT9EZ76_9GAMM</name>
<dbReference type="EMBL" id="JAUYVO010000019">
    <property type="protein sequence ID" value="MDP2524344.1"/>
    <property type="molecule type" value="Genomic_DNA"/>
</dbReference>
<reference evidence="1" key="1">
    <citation type="submission" date="2023-07" db="EMBL/GenBank/DDBJ databases">
        <title>Genome content predicts the carbon catabolic preferences of heterotrophic bacteria.</title>
        <authorList>
            <person name="Gralka M."/>
        </authorList>
    </citation>
    <scope>NUCLEOTIDE SEQUENCE</scope>
    <source>
        <strain evidence="1">5G01</strain>
    </source>
</reference>
<evidence type="ECO:0000313" key="2">
    <source>
        <dbReference type="Proteomes" id="UP001177341"/>
    </source>
</evidence>
<gene>
    <name evidence="1" type="ORF">Q8W30_17405</name>
</gene>
<organism evidence="1 2">
    <name type="scientific">Neptunomonas phycophila</name>
    <dbReference type="NCBI Taxonomy" id="1572645"/>
    <lineage>
        <taxon>Bacteria</taxon>
        <taxon>Pseudomonadati</taxon>
        <taxon>Pseudomonadota</taxon>
        <taxon>Gammaproteobacteria</taxon>
        <taxon>Oceanospirillales</taxon>
        <taxon>Oceanospirillaceae</taxon>
        <taxon>Neptunomonas</taxon>
    </lineage>
</organism>
<protein>
    <submittedName>
        <fullName evidence="1">Uncharacterized protein</fullName>
    </submittedName>
</protein>